<evidence type="ECO:0000256" key="13">
    <source>
        <dbReference type="SAM" id="SignalP"/>
    </source>
</evidence>
<evidence type="ECO:0000256" key="3">
    <source>
        <dbReference type="ARBA" id="ARBA00022475"/>
    </source>
</evidence>
<dbReference type="Pfam" id="PF13855">
    <property type="entry name" value="LRR_8"/>
    <property type="match status" value="3"/>
</dbReference>
<dbReference type="InterPro" id="IPR032675">
    <property type="entry name" value="LRR_dom_sf"/>
</dbReference>
<comment type="similarity">
    <text evidence="2">Belongs to the RLP family.</text>
</comment>
<dbReference type="InterPro" id="IPR003591">
    <property type="entry name" value="Leu-rich_rpt_typical-subtyp"/>
</dbReference>
<sequence>MGRASFLGVILAILCVLTRDFGCNGDNIFKNCTKSDLEALIDFKNGLEDSGKGLLSWQGSNCCQWKGIRCNNRTGAVISIDLHNPYPVSSAYSLSTSKIEMWNLSGEIRPSLLKLKSLQYLDLSFNTFNQIPIPEFLGSLQNLQYLNLSKAGFRGAVPPTLGNLSSLQILDISCDFFSGLYVNSFNWVNGLMSIKYLSMNGVDLSMVESTWVQVLNMLPYLTSLHLSNCGLSSSVSSLRHVNFTSLSFIDLSFNNFNSFFPSWLANVSNLAYIDLSNNGFYGRIPLGFSELPNLQYLNLAMNNNLSASCSQMFQGSWKKIEVLNFAMNKLHGRLPSSIGNMSTLIDFNMFVNNVEGGIPSSISKLCKLQNFDLSGNNLTGTLPRALEGTNCLPDSPLRSLMYLKLTSNHLVGNLPDWLGQLENLVELSLGNNLFQGLIPASLGNLENLTILTLARNELNGTVPDSFGKLSQLSTFDVSFNYLTGYISEAHFSRLSNLKFLFLASNSLIFNVSSNWVPPFQVQNLDIGSCHLGPPFPAWLRNQKKLAFLDISNASISDTIPNWFWEITSNLSLLNVSFNQLQGQIQNPYNVAPFADVDFSSNLLEGPIPLPTVEIELLDLSKNHFSGPIPQNVSESMPNLIFLSLSNNQLIGNLPASMGNMLSLQVIDLSNNKLTGGIPASIGNCSFLNVLDLSNNNLSGMLPVSLGQLNQLQSLHLSNNKLTGSFPSSFQNLSSLETLDLANNGLSGKIPQWFGVEVSFSKLRILRLRSNAISGEIPSTLSDLSSLQVLDLALNNLTGSIPVTFGGFKAMSRKQYINQYLLYGKYRGVYYQESLVVHIKGGPQKYTKTLSLVTCIDLSSNNLHGEFPDEITKLVGLVALNLSRNQIIGRIPESVSRLRQLSSLDLSSNNFSGAIPSSISTLSFLSVLNLSKNNFSSMIPYTGQMTTFDASSFAGNPGLCGAPLVLKCQGDDSDKGRIIRDDSIDNDGFIDKWFYLSVGVGFAAGILVPMFILAIKNSWREAYFSLVDKFVNGLHCHRG</sequence>
<dbReference type="Pfam" id="PF00560">
    <property type="entry name" value="LRR_1"/>
    <property type="match status" value="7"/>
</dbReference>
<keyword evidence="5 12" id="KW-0812">Transmembrane</keyword>
<evidence type="ECO:0000256" key="9">
    <source>
        <dbReference type="ARBA" id="ARBA00023136"/>
    </source>
</evidence>
<keyword evidence="3" id="KW-1003">Cell membrane</keyword>
<dbReference type="GO" id="GO:0005886">
    <property type="term" value="C:plasma membrane"/>
    <property type="evidence" value="ECO:0007669"/>
    <property type="project" value="UniProtKB-SubCell"/>
</dbReference>
<feature type="domain" description="Leucine-rich repeat-containing N-terminal plant-type" evidence="14">
    <location>
        <begin position="35"/>
        <end position="71"/>
    </location>
</feature>
<feature type="domain" description="Disease resistance R13L4/SHOC-2-like LRR" evidence="15">
    <location>
        <begin position="111"/>
        <end position="326"/>
    </location>
</feature>
<evidence type="ECO:0000256" key="4">
    <source>
        <dbReference type="ARBA" id="ARBA00022614"/>
    </source>
</evidence>
<dbReference type="FunFam" id="3.80.10.10:FF:001347">
    <property type="entry name" value="LRR receptor-like serine/threonine-protein kinase GSO2"/>
    <property type="match status" value="1"/>
</dbReference>
<dbReference type="AlphaFoldDB" id="A0A067KIJ5"/>
<comment type="subcellular location">
    <subcellularLocation>
        <location evidence="1">Cell membrane</location>
        <topology evidence="1">Single-pass type I membrane protein</topology>
    </subcellularLocation>
</comment>
<evidence type="ECO:0000256" key="5">
    <source>
        <dbReference type="ARBA" id="ARBA00022692"/>
    </source>
</evidence>
<evidence type="ECO:0000313" key="17">
    <source>
        <dbReference type="Proteomes" id="UP000027138"/>
    </source>
</evidence>
<evidence type="ECO:0000256" key="12">
    <source>
        <dbReference type="SAM" id="Phobius"/>
    </source>
</evidence>
<organism evidence="16 17">
    <name type="scientific">Jatropha curcas</name>
    <name type="common">Barbados nut</name>
    <dbReference type="NCBI Taxonomy" id="180498"/>
    <lineage>
        <taxon>Eukaryota</taxon>
        <taxon>Viridiplantae</taxon>
        <taxon>Streptophyta</taxon>
        <taxon>Embryophyta</taxon>
        <taxon>Tracheophyta</taxon>
        <taxon>Spermatophyta</taxon>
        <taxon>Magnoliopsida</taxon>
        <taxon>eudicotyledons</taxon>
        <taxon>Gunneridae</taxon>
        <taxon>Pentapetalae</taxon>
        <taxon>rosids</taxon>
        <taxon>fabids</taxon>
        <taxon>Malpighiales</taxon>
        <taxon>Euphorbiaceae</taxon>
        <taxon>Crotonoideae</taxon>
        <taxon>Jatropheae</taxon>
        <taxon>Jatropha</taxon>
    </lineage>
</organism>
<dbReference type="FunFam" id="3.80.10.10:FF:000095">
    <property type="entry name" value="LRR receptor-like serine/threonine-protein kinase GSO1"/>
    <property type="match status" value="1"/>
</dbReference>
<dbReference type="Pfam" id="PF23598">
    <property type="entry name" value="LRR_14"/>
    <property type="match status" value="1"/>
</dbReference>
<dbReference type="InterPro" id="IPR055414">
    <property type="entry name" value="LRR_R13L4/SHOC2-like"/>
</dbReference>
<feature type="signal peptide" evidence="13">
    <location>
        <begin position="1"/>
        <end position="25"/>
    </location>
</feature>
<dbReference type="SMART" id="SM00365">
    <property type="entry name" value="LRR_SD22"/>
    <property type="match status" value="6"/>
</dbReference>
<accession>A0A067KIJ5</accession>
<evidence type="ECO:0000256" key="7">
    <source>
        <dbReference type="ARBA" id="ARBA00022737"/>
    </source>
</evidence>
<dbReference type="PROSITE" id="PS51450">
    <property type="entry name" value="LRR"/>
    <property type="match status" value="1"/>
</dbReference>
<keyword evidence="11" id="KW-0325">Glycoprotein</keyword>
<keyword evidence="17" id="KW-1185">Reference proteome</keyword>
<dbReference type="InterPro" id="IPR013210">
    <property type="entry name" value="LRR_N_plant-typ"/>
</dbReference>
<keyword evidence="7" id="KW-0677">Repeat</keyword>
<evidence type="ECO:0000256" key="8">
    <source>
        <dbReference type="ARBA" id="ARBA00022989"/>
    </source>
</evidence>
<dbReference type="SMART" id="SM00369">
    <property type="entry name" value="LRR_TYP"/>
    <property type="match status" value="14"/>
</dbReference>
<evidence type="ECO:0000256" key="2">
    <source>
        <dbReference type="ARBA" id="ARBA00009592"/>
    </source>
</evidence>
<dbReference type="PRINTS" id="PR00019">
    <property type="entry name" value="LEURICHRPT"/>
</dbReference>
<evidence type="ECO:0000256" key="1">
    <source>
        <dbReference type="ARBA" id="ARBA00004251"/>
    </source>
</evidence>
<dbReference type="Gene3D" id="3.80.10.10">
    <property type="entry name" value="Ribonuclease Inhibitor"/>
    <property type="match status" value="6"/>
</dbReference>
<protein>
    <submittedName>
        <fullName evidence="16">Uncharacterized protein</fullName>
    </submittedName>
</protein>
<evidence type="ECO:0000256" key="11">
    <source>
        <dbReference type="ARBA" id="ARBA00023180"/>
    </source>
</evidence>
<evidence type="ECO:0000259" key="15">
    <source>
        <dbReference type="Pfam" id="PF23598"/>
    </source>
</evidence>
<dbReference type="Pfam" id="PF08263">
    <property type="entry name" value="LRRNT_2"/>
    <property type="match status" value="1"/>
</dbReference>
<keyword evidence="4" id="KW-0433">Leucine-rich repeat</keyword>
<evidence type="ECO:0000313" key="16">
    <source>
        <dbReference type="EMBL" id="KDP35942.1"/>
    </source>
</evidence>
<dbReference type="FunFam" id="3.80.10.10:FF:000111">
    <property type="entry name" value="LRR receptor-like serine/threonine-protein kinase ERECTA"/>
    <property type="match status" value="1"/>
</dbReference>
<proteinExistence type="inferred from homology"/>
<reference evidence="16 17" key="1">
    <citation type="journal article" date="2014" name="PLoS ONE">
        <title>Global Analysis of Gene Expression Profiles in Physic Nut (Jatropha curcas L.) Seedlings Exposed to Salt Stress.</title>
        <authorList>
            <person name="Zhang L."/>
            <person name="Zhang C."/>
            <person name="Wu P."/>
            <person name="Chen Y."/>
            <person name="Li M."/>
            <person name="Jiang H."/>
            <person name="Wu G."/>
        </authorList>
    </citation>
    <scope>NUCLEOTIDE SEQUENCE [LARGE SCALE GENOMIC DNA]</scope>
    <source>
        <strain evidence="17">cv. GZQX0401</strain>
        <tissue evidence="16">Young leaves</tissue>
    </source>
</reference>
<evidence type="ECO:0000259" key="14">
    <source>
        <dbReference type="Pfam" id="PF08263"/>
    </source>
</evidence>
<feature type="transmembrane region" description="Helical" evidence="12">
    <location>
        <begin position="992"/>
        <end position="1014"/>
    </location>
</feature>
<dbReference type="InterPro" id="IPR001611">
    <property type="entry name" value="Leu-rich_rpt"/>
</dbReference>
<evidence type="ECO:0000256" key="6">
    <source>
        <dbReference type="ARBA" id="ARBA00022729"/>
    </source>
</evidence>
<evidence type="ECO:0000256" key="10">
    <source>
        <dbReference type="ARBA" id="ARBA00023170"/>
    </source>
</evidence>
<keyword evidence="8 12" id="KW-1133">Transmembrane helix</keyword>
<name>A0A067KIJ5_JATCU</name>
<gene>
    <name evidence="16" type="ORF">JCGZ_09914</name>
</gene>
<dbReference type="FunFam" id="3.80.10.10:FF:000299">
    <property type="entry name" value="Piriformospora indica-insensitive protein 2"/>
    <property type="match status" value="1"/>
</dbReference>
<dbReference type="PANTHER" id="PTHR48063">
    <property type="entry name" value="LRR RECEPTOR-LIKE KINASE"/>
    <property type="match status" value="1"/>
</dbReference>
<dbReference type="SUPFAM" id="SSF52047">
    <property type="entry name" value="RNI-like"/>
    <property type="match status" value="1"/>
</dbReference>
<dbReference type="Proteomes" id="UP000027138">
    <property type="component" value="Unassembled WGS sequence"/>
</dbReference>
<keyword evidence="10" id="KW-0675">Receptor</keyword>
<keyword evidence="6 13" id="KW-0732">Signal</keyword>
<dbReference type="PANTHER" id="PTHR48063:SF16">
    <property type="entry name" value="LRR RECEPTOR-LIKE SERINE_THREONINE-PROTEIN KINASE GSO1"/>
    <property type="match status" value="1"/>
</dbReference>
<dbReference type="SUPFAM" id="SSF52058">
    <property type="entry name" value="L domain-like"/>
    <property type="match status" value="4"/>
</dbReference>
<dbReference type="InterPro" id="IPR046956">
    <property type="entry name" value="RLP23-like"/>
</dbReference>
<feature type="chain" id="PRO_5001642901" evidence="13">
    <location>
        <begin position="26"/>
        <end position="1038"/>
    </location>
</feature>
<dbReference type="OrthoDB" id="1154620at2759"/>
<keyword evidence="9 12" id="KW-0472">Membrane</keyword>
<dbReference type="EMBL" id="KK914463">
    <property type="protein sequence ID" value="KDP35942.1"/>
    <property type="molecule type" value="Genomic_DNA"/>
</dbReference>